<dbReference type="Proteomes" id="UP000019277">
    <property type="component" value="Unassembled WGS sequence"/>
</dbReference>
<dbReference type="EC" id="3.2.1.20" evidence="3"/>
<dbReference type="GO" id="GO:0009313">
    <property type="term" value="P:oligosaccharide catabolic process"/>
    <property type="evidence" value="ECO:0007669"/>
    <property type="project" value="TreeGrafter"/>
</dbReference>
<dbReference type="PANTHER" id="PTHR10357:SF179">
    <property type="entry name" value="NEUTRAL AND BASIC AMINO ACID TRANSPORT PROTEIN RBAT"/>
    <property type="match status" value="1"/>
</dbReference>
<evidence type="ECO:0000313" key="3">
    <source>
        <dbReference type="EMBL" id="EWC60212.1"/>
    </source>
</evidence>
<dbReference type="Gene3D" id="3.90.400.10">
    <property type="entry name" value="Oligo-1,6-glucosidase, Domain 2"/>
    <property type="match status" value="1"/>
</dbReference>
<organism evidence="3 4">
    <name type="scientific">Actinokineospora spheciospongiae</name>
    <dbReference type="NCBI Taxonomy" id="909613"/>
    <lineage>
        <taxon>Bacteria</taxon>
        <taxon>Bacillati</taxon>
        <taxon>Actinomycetota</taxon>
        <taxon>Actinomycetes</taxon>
        <taxon>Pseudonocardiales</taxon>
        <taxon>Pseudonocardiaceae</taxon>
        <taxon>Actinokineospora</taxon>
    </lineage>
</organism>
<dbReference type="Gene3D" id="3.20.20.80">
    <property type="entry name" value="Glycosidases"/>
    <property type="match status" value="1"/>
</dbReference>
<dbReference type="GO" id="GO:0004556">
    <property type="term" value="F:alpha-amylase activity"/>
    <property type="evidence" value="ECO:0007669"/>
    <property type="project" value="TreeGrafter"/>
</dbReference>
<dbReference type="OrthoDB" id="9043248at2"/>
<dbReference type="PANTHER" id="PTHR10357">
    <property type="entry name" value="ALPHA-AMYLASE FAMILY MEMBER"/>
    <property type="match status" value="1"/>
</dbReference>
<reference evidence="3 4" key="1">
    <citation type="journal article" date="2014" name="Genome Announc.">
        <title>Draft Genome Sequence of the Antitrypanosomally Active Sponge-Associated Bacterium Actinokineospora sp. Strain EG49.</title>
        <authorList>
            <person name="Harjes J."/>
            <person name="Ryu T."/>
            <person name="Abdelmohsen U.R."/>
            <person name="Moitinho-Silva L."/>
            <person name="Horn H."/>
            <person name="Ravasi T."/>
            <person name="Hentschel U."/>
        </authorList>
    </citation>
    <scope>NUCLEOTIDE SEQUENCE [LARGE SCALE GENOMIC DNA]</scope>
    <source>
        <strain evidence="3 4">EG49</strain>
    </source>
</reference>
<evidence type="ECO:0000313" key="4">
    <source>
        <dbReference type="Proteomes" id="UP000019277"/>
    </source>
</evidence>
<dbReference type="EMBL" id="AYXG01000167">
    <property type="protein sequence ID" value="EWC60212.1"/>
    <property type="molecule type" value="Genomic_DNA"/>
</dbReference>
<dbReference type="PATRIC" id="fig|909613.9.peg.4498"/>
<dbReference type="SMART" id="SM00642">
    <property type="entry name" value="Aamy"/>
    <property type="match status" value="1"/>
</dbReference>
<dbReference type="GO" id="GO:0004558">
    <property type="term" value="F:alpha-1,4-glucosidase activity"/>
    <property type="evidence" value="ECO:0007669"/>
    <property type="project" value="UniProtKB-EC"/>
</dbReference>
<feature type="domain" description="Glycosyl hydrolase family 13 catalytic" evidence="2">
    <location>
        <begin position="13"/>
        <end position="392"/>
    </location>
</feature>
<comment type="caution">
    <text evidence="3">The sequence shown here is derived from an EMBL/GenBank/DDBJ whole genome shotgun (WGS) entry which is preliminary data.</text>
</comment>
<dbReference type="SUPFAM" id="SSF51445">
    <property type="entry name" value="(Trans)glycosidases"/>
    <property type="match status" value="1"/>
</dbReference>
<keyword evidence="3" id="KW-0326">Glycosidase</keyword>
<dbReference type="InterPro" id="IPR045857">
    <property type="entry name" value="O16G_dom_2"/>
</dbReference>
<comment type="similarity">
    <text evidence="1">Belongs to the glycosyl hydrolase 13 family.</text>
</comment>
<name>W7ITZ8_9PSEU</name>
<dbReference type="Pfam" id="PF00128">
    <property type="entry name" value="Alpha-amylase"/>
    <property type="match status" value="1"/>
</dbReference>
<protein>
    <submittedName>
        <fullName evidence="3">Alpha-glucosidase</fullName>
        <ecNumber evidence="3">3.2.1.20</ecNumber>
    </submittedName>
</protein>
<dbReference type="STRING" id="909613.UO65_4496"/>
<keyword evidence="4" id="KW-1185">Reference proteome</keyword>
<gene>
    <name evidence="3" type="ORF">UO65_4496</name>
</gene>
<evidence type="ECO:0000256" key="1">
    <source>
        <dbReference type="ARBA" id="ARBA00008061"/>
    </source>
</evidence>
<dbReference type="InterPro" id="IPR006047">
    <property type="entry name" value="GH13_cat_dom"/>
</dbReference>
<proteinExistence type="inferred from homology"/>
<dbReference type="CDD" id="cd11332">
    <property type="entry name" value="AmyAc_OligoGlu_TS"/>
    <property type="match status" value="1"/>
</dbReference>
<dbReference type="InterPro" id="IPR017853">
    <property type="entry name" value="GH"/>
</dbReference>
<dbReference type="RefSeq" id="WP_035285828.1">
    <property type="nucleotide sequence ID" value="NZ_AYXG01000167.1"/>
</dbReference>
<dbReference type="AlphaFoldDB" id="W7ITZ8"/>
<evidence type="ECO:0000259" key="2">
    <source>
        <dbReference type="SMART" id="SM00642"/>
    </source>
</evidence>
<sequence>MAGDWWRDAVIYQVYVRSFADGNGDGIGDLPGIRSRLPYLAGLGVDALWITPFYTSPMADGGYDVADYRDVDPTLGTLDDARGLVRAAHEQGLKVIVDIVPNHTSSRHEWFRQALRSAPGSPERDRYLFREGTGDAPPNDWESVFGGGAWTRLPDGQWYLHLFDPTQPDLNWANPQVRDEFHDVLRFWLDLGVDGFRIDVAHGMVKQDGFPDVGAQEQHKLLETRPLPYFDQDGVHEIYREWRKVLDTYDPPRIGVAEAWTATAERLARYLRPDELHQAFNFHYLTTGWEARALREVVDHSLTAIPAVGAPATWVLSNHDVHRHATRYGGGPAGVRRARAAILLMLALPGSVYLYQGEELGLEEVLDLPEEVLQDPMWERSGYTDRGRDGCRVPIPWTRGGSALGFGADGSTPWLPQPEAWSELSVEAQTGAEGSTLELYRGALHTRREHPALGAGDAVDWQDSEPEVLWFSRTAAGRTLHCAVNLGPEPARLPAGTVLLASGEYEVDGSDTLLPTDTSVWWEA</sequence>
<dbReference type="eggNOG" id="COG0366">
    <property type="taxonomic scope" value="Bacteria"/>
</dbReference>
<keyword evidence="3" id="KW-0378">Hydrolase</keyword>
<accession>W7ITZ8</accession>